<evidence type="ECO:0000313" key="2">
    <source>
        <dbReference type="EMBL" id="KAF7624663.1"/>
    </source>
</evidence>
<dbReference type="OrthoDB" id="285793at2759"/>
<evidence type="ECO:0000256" key="1">
    <source>
        <dbReference type="SAM" id="MobiDB-lite"/>
    </source>
</evidence>
<reference evidence="2" key="1">
    <citation type="journal article" date="2020" name="Ecol. Evol.">
        <title>Genome structure and content of the rice root-knot nematode (Meloidogyne graminicola).</title>
        <authorList>
            <person name="Phan N.T."/>
            <person name="Danchin E.G.J."/>
            <person name="Klopp C."/>
            <person name="Perfus-Barbeoch L."/>
            <person name="Kozlowski D.K."/>
            <person name="Koutsovoulos G.D."/>
            <person name="Lopez-Roques C."/>
            <person name="Bouchez O."/>
            <person name="Zahm M."/>
            <person name="Besnard G."/>
            <person name="Bellafiore S."/>
        </authorList>
    </citation>
    <scope>NUCLEOTIDE SEQUENCE</scope>
    <source>
        <strain evidence="2">VN-18</strain>
    </source>
</reference>
<feature type="compositionally biased region" description="Polar residues" evidence="1">
    <location>
        <begin position="1"/>
        <end position="30"/>
    </location>
</feature>
<sequence length="936" mass="102663">MAYYSPASNKSFPPQNLASSPSIVTNNSAGHQKLPVIVKEKSPRKKTSNRSRGQPQRKVSTLSPSDASSSEALASTIASVASGGGSLEEFEKFSTATSLGSSSSSPSLFTNSLNVHPGPSSFSEQLSASQNITSSPASVKRRKNCGGISDLNSTQSNQKINQLLLTGFPDSPSNAPIGTLVDRSKKITTLSSPQFHHIQEVQQQQCRIHVQNPPQTHGDFPVTGTKIQVVHFQPSPAAASLLSSVACESPQQQPRFSPLQQQQYVSIGTMLPPPRSQQNEMIIPNHYHPNQQQTHHHSLPATPFSSTGSDIYSGGVIGTAGVVSGDMMLSSSATATPSPATAVSLSPAASMMPPTSGFAGGPKSVQNMQKLQQKFRTYQQHPTPVLDNYNGPMSVGCNNSNSYPPPSPLWAQQQQTYSNTMSAQASPQPPQHQFILQKKIEKNGCGNNGNSNATTSLLGMPSSSSYSQQQQIRQNHNQQYSPMSVPIQSVHSAEASSVPSPQILHRFHQNIPHQQIQHSSPPQILSVVGPQLHQTEHVALQPQDAFGGQNLNQQALYASQQQASLPGQQQLQPPIYHKHLQQHQIPFHNQTHQQPHQLPLRYLQTQPPPTPPQQLLRSHQQHYLHLESTTMPIERPTAPLPTQQHLHPPPSPMYSSIKQQHNSSIGNQNASSVPSNHSIYLSQQQQSASINLKQQMPHSPLLHQQQQPIVLQKHPMQHNSFQQQPIILSPPPPPYVASNAYSSEHPPSQQIRLFPTAAQSAFVCHLTPTEPIAGCSSQMLPPMPQPARAQLSRAQLLTRHSKELKCHKYAIKLYHLQRTTKALVYKNGALADELTRLHQQIQIVTEERRVLAKRLQHHERNRIRRLQTHFRKAAAAAAAAEAAEKRNEEEAGSTTTSTTNCKKLVFSTLLNSKQKKHTTAQLNCKDSHIHTDKVSL</sequence>
<feature type="compositionally biased region" description="Polar residues" evidence="1">
    <location>
        <begin position="653"/>
        <end position="676"/>
    </location>
</feature>
<proteinExistence type="predicted"/>
<feature type="compositionally biased region" description="Polar residues" evidence="1">
    <location>
        <begin position="448"/>
        <end position="457"/>
    </location>
</feature>
<protein>
    <submittedName>
        <fullName evidence="2">Uncharacterized protein</fullName>
    </submittedName>
</protein>
<feature type="compositionally biased region" description="Low complexity" evidence="1">
    <location>
        <begin position="462"/>
        <end position="476"/>
    </location>
</feature>
<evidence type="ECO:0000313" key="3">
    <source>
        <dbReference type="Proteomes" id="UP000605970"/>
    </source>
</evidence>
<gene>
    <name evidence="2" type="ORF">Mgra_00010064</name>
</gene>
<comment type="caution">
    <text evidence="2">The sequence shown here is derived from an EMBL/GenBank/DDBJ whole genome shotgun (WGS) entry which is preliminary data.</text>
</comment>
<accession>A0A8S9ZAQ8</accession>
<name>A0A8S9ZAQ8_9BILA</name>
<feature type="compositionally biased region" description="Polar residues" evidence="1">
    <location>
        <begin position="50"/>
        <end position="72"/>
    </location>
</feature>
<organism evidence="2 3">
    <name type="scientific">Meloidogyne graminicola</name>
    <dbReference type="NCBI Taxonomy" id="189291"/>
    <lineage>
        <taxon>Eukaryota</taxon>
        <taxon>Metazoa</taxon>
        <taxon>Ecdysozoa</taxon>
        <taxon>Nematoda</taxon>
        <taxon>Chromadorea</taxon>
        <taxon>Rhabditida</taxon>
        <taxon>Tylenchina</taxon>
        <taxon>Tylenchomorpha</taxon>
        <taxon>Tylenchoidea</taxon>
        <taxon>Meloidogynidae</taxon>
        <taxon>Meloidogyninae</taxon>
        <taxon>Meloidogyne</taxon>
    </lineage>
</organism>
<keyword evidence="3" id="KW-1185">Reference proteome</keyword>
<feature type="region of interest" description="Disordered" evidence="1">
    <location>
        <begin position="639"/>
        <end position="676"/>
    </location>
</feature>
<dbReference type="Proteomes" id="UP000605970">
    <property type="component" value="Unassembled WGS sequence"/>
</dbReference>
<dbReference type="EMBL" id="JABEBT010000215">
    <property type="protein sequence ID" value="KAF7624663.1"/>
    <property type="molecule type" value="Genomic_DNA"/>
</dbReference>
<dbReference type="AlphaFoldDB" id="A0A8S9ZAQ8"/>
<feature type="region of interest" description="Disordered" evidence="1">
    <location>
        <begin position="1"/>
        <end position="72"/>
    </location>
</feature>
<feature type="region of interest" description="Disordered" evidence="1">
    <location>
        <begin position="443"/>
        <end position="476"/>
    </location>
</feature>